<dbReference type="AlphaFoldDB" id="A0A367IRL2"/>
<dbReference type="OrthoDB" id="2288453at2759"/>
<proteinExistence type="predicted"/>
<sequence>MSIFNYVNNSNNNRPMLSRYGSFSGSYTDTATNEALAAELQHTAAQLSATQHHVKQLEDRVNALTAQQQQGPSRIGRDSAMSRDIRTHYEGCVRRNMRWNLNEEFGHPDNQLVFDELLTAVTLARGTQRLPQEEAVRERMAIRQRIHHAFKNKKRYTRVSQSVGGGEASKSKLRSRKARKLKGRREAFVRHRDAFPNEEYPGASTFFEMAYVSDEEDGQINPDTGKVMSFKVLTPSWRSQKLNDFFVELDRLRFQRSNALGHLERVAEPVAVELPQQAVESLPRWGLKQYE</sequence>
<evidence type="ECO:0000313" key="3">
    <source>
        <dbReference type="Proteomes" id="UP000252139"/>
    </source>
</evidence>
<comment type="caution">
    <text evidence="2">The sequence shown here is derived from an EMBL/GenBank/DDBJ whole genome shotgun (WGS) entry which is preliminary data.</text>
</comment>
<gene>
    <name evidence="2" type="ORF">CU097_001475</name>
</gene>
<dbReference type="Proteomes" id="UP000252139">
    <property type="component" value="Unassembled WGS sequence"/>
</dbReference>
<evidence type="ECO:0000313" key="2">
    <source>
        <dbReference type="EMBL" id="RCH80318.1"/>
    </source>
</evidence>
<organism evidence="2 3">
    <name type="scientific">Rhizopus azygosporus</name>
    <name type="common">Rhizopus microsporus var. azygosporus</name>
    <dbReference type="NCBI Taxonomy" id="86630"/>
    <lineage>
        <taxon>Eukaryota</taxon>
        <taxon>Fungi</taxon>
        <taxon>Fungi incertae sedis</taxon>
        <taxon>Mucoromycota</taxon>
        <taxon>Mucoromycotina</taxon>
        <taxon>Mucoromycetes</taxon>
        <taxon>Mucorales</taxon>
        <taxon>Mucorineae</taxon>
        <taxon>Rhizopodaceae</taxon>
        <taxon>Rhizopus</taxon>
    </lineage>
</organism>
<feature type="region of interest" description="Disordered" evidence="1">
    <location>
        <begin position="157"/>
        <end position="177"/>
    </location>
</feature>
<protein>
    <submittedName>
        <fullName evidence="2">Uncharacterized protein</fullName>
    </submittedName>
</protein>
<keyword evidence="3" id="KW-1185">Reference proteome</keyword>
<evidence type="ECO:0000256" key="1">
    <source>
        <dbReference type="SAM" id="MobiDB-lite"/>
    </source>
</evidence>
<reference evidence="2 3" key="1">
    <citation type="journal article" date="2018" name="G3 (Bethesda)">
        <title>Phylogenetic and Phylogenomic Definition of Rhizopus Species.</title>
        <authorList>
            <person name="Gryganskyi A.P."/>
            <person name="Golan J."/>
            <person name="Dolatabadi S."/>
            <person name="Mondo S."/>
            <person name="Robb S."/>
            <person name="Idnurm A."/>
            <person name="Muszewska A."/>
            <person name="Steczkiewicz K."/>
            <person name="Masonjones S."/>
            <person name="Liao H.L."/>
            <person name="Gajdeczka M.T."/>
            <person name="Anike F."/>
            <person name="Vuek A."/>
            <person name="Anishchenko I.M."/>
            <person name="Voigt K."/>
            <person name="de Hoog G.S."/>
            <person name="Smith M.E."/>
            <person name="Heitman J."/>
            <person name="Vilgalys R."/>
            <person name="Stajich J.E."/>
        </authorList>
    </citation>
    <scope>NUCLEOTIDE SEQUENCE [LARGE SCALE GENOMIC DNA]</scope>
    <source>
        <strain evidence="2 3">CBS 357.93</strain>
    </source>
</reference>
<name>A0A367IRL2_RHIAZ</name>
<dbReference type="EMBL" id="PJQL01003981">
    <property type="protein sequence ID" value="RCH80318.1"/>
    <property type="molecule type" value="Genomic_DNA"/>
</dbReference>
<accession>A0A367IRL2</accession>